<accession>A0A1Q4V7P9</accession>
<reference evidence="1 2" key="1">
    <citation type="submission" date="2015-06" db="EMBL/GenBank/DDBJ databases">
        <title>Cloning and characterization of the uncialamcin biosynthetic gene cluster.</title>
        <authorList>
            <person name="Yan X."/>
            <person name="Huang T."/>
            <person name="Ge H."/>
            <person name="Shen B."/>
        </authorList>
    </citation>
    <scope>NUCLEOTIDE SEQUENCE [LARGE SCALE GENOMIC DNA]</scope>
    <source>
        <strain evidence="1 2">DCA2648</strain>
    </source>
</reference>
<dbReference type="Proteomes" id="UP000186455">
    <property type="component" value="Unassembled WGS sequence"/>
</dbReference>
<proteinExistence type="predicted"/>
<organism evidence="1 2">
    <name type="scientific">Streptomyces uncialis</name>
    <dbReference type="NCBI Taxonomy" id="1048205"/>
    <lineage>
        <taxon>Bacteria</taxon>
        <taxon>Bacillati</taxon>
        <taxon>Actinomycetota</taxon>
        <taxon>Actinomycetes</taxon>
        <taxon>Kitasatosporales</taxon>
        <taxon>Streptomycetaceae</taxon>
        <taxon>Streptomyces</taxon>
    </lineage>
</organism>
<sequence>MSAFATAIPRCAVSATITVTLLAGASVRPPGGMSVWVIRGRWADGGPGEGPHFCAAGVARSDVGRRRFVG</sequence>
<name>A0A1Q4V7P9_9ACTN</name>
<dbReference type="EMBL" id="LFBV01000003">
    <property type="protein sequence ID" value="OKH93871.1"/>
    <property type="molecule type" value="Genomic_DNA"/>
</dbReference>
<gene>
    <name evidence="1" type="ORF">AB852_14285</name>
</gene>
<evidence type="ECO:0000313" key="1">
    <source>
        <dbReference type="EMBL" id="OKH93871.1"/>
    </source>
</evidence>
<protein>
    <submittedName>
        <fullName evidence="1">Uncharacterized protein</fullName>
    </submittedName>
</protein>
<comment type="caution">
    <text evidence="1">The sequence shown here is derived from an EMBL/GenBank/DDBJ whole genome shotgun (WGS) entry which is preliminary data.</text>
</comment>
<dbReference type="AlphaFoldDB" id="A0A1Q4V7P9"/>
<evidence type="ECO:0000313" key="2">
    <source>
        <dbReference type="Proteomes" id="UP000186455"/>
    </source>
</evidence>
<keyword evidence="2" id="KW-1185">Reference proteome</keyword>